<reference evidence="1 2" key="1">
    <citation type="submission" date="2018-04" db="EMBL/GenBank/DDBJ databases">
        <title>Genomic Encyclopedia of Type Strains, Phase III (KMG-III): the genomes of soil and plant-associated and newly described type strains.</title>
        <authorList>
            <person name="Whitman W."/>
        </authorList>
    </citation>
    <scope>NUCLEOTIDE SEQUENCE [LARGE SCALE GENOMIC DNA]</scope>
    <source>
        <strain evidence="1 2">NW12</strain>
    </source>
</reference>
<gene>
    <name evidence="1" type="ORF">C8J24_2947</name>
</gene>
<protein>
    <submittedName>
        <fullName evidence="1">Uncharacterized protein</fullName>
    </submittedName>
</protein>
<name>A0A2T4YMV1_9SPHN</name>
<dbReference type="AlphaFoldDB" id="A0A2T4YMV1"/>
<comment type="caution">
    <text evidence="1">The sequence shown here is derived from an EMBL/GenBank/DDBJ whole genome shotgun (WGS) entry which is preliminary data.</text>
</comment>
<sequence>MNQFYVRIQLNSVNGPSPSGQTYADLHEAMSSLGASRQIAGQTGVMFDLPNAEYLFSSNYNAVQVRDMVVRTVARFWRDAEVLVLDWVTVAFKLKRAD</sequence>
<evidence type="ECO:0000313" key="2">
    <source>
        <dbReference type="Proteomes" id="UP000240996"/>
    </source>
</evidence>
<keyword evidence="2" id="KW-1185">Reference proteome</keyword>
<evidence type="ECO:0000313" key="1">
    <source>
        <dbReference type="EMBL" id="PTM44737.1"/>
    </source>
</evidence>
<proteinExistence type="predicted"/>
<dbReference type="EMBL" id="PZZN01000003">
    <property type="protein sequence ID" value="PTM44737.1"/>
    <property type="molecule type" value="Genomic_DNA"/>
</dbReference>
<dbReference type="Proteomes" id="UP000240996">
    <property type="component" value="Unassembled WGS sequence"/>
</dbReference>
<organism evidence="1 2">
    <name type="scientific">Sphingomonas aerolata</name>
    <dbReference type="NCBI Taxonomy" id="185951"/>
    <lineage>
        <taxon>Bacteria</taxon>
        <taxon>Pseudomonadati</taxon>
        <taxon>Pseudomonadota</taxon>
        <taxon>Alphaproteobacteria</taxon>
        <taxon>Sphingomonadales</taxon>
        <taxon>Sphingomonadaceae</taxon>
        <taxon>Sphingomonas</taxon>
    </lineage>
</organism>
<accession>A0A2T4YMV1</accession>